<keyword evidence="2" id="KW-0472">Membrane</keyword>
<evidence type="ECO:0000313" key="4">
    <source>
        <dbReference type="Proteomes" id="UP001165082"/>
    </source>
</evidence>
<keyword evidence="2" id="KW-0812">Transmembrane</keyword>
<feature type="transmembrane region" description="Helical" evidence="2">
    <location>
        <begin position="367"/>
        <end position="387"/>
    </location>
</feature>
<protein>
    <submittedName>
        <fullName evidence="3">Uncharacterized protein</fullName>
    </submittedName>
</protein>
<dbReference type="EMBL" id="BRXZ01001438">
    <property type="protein sequence ID" value="GMH71223.1"/>
    <property type="molecule type" value="Genomic_DNA"/>
</dbReference>
<keyword evidence="2" id="KW-1133">Transmembrane helix</keyword>
<accession>A0A9W7EA77</accession>
<dbReference type="OrthoDB" id="10570903at2759"/>
<reference evidence="3" key="1">
    <citation type="submission" date="2022-07" db="EMBL/GenBank/DDBJ databases">
        <title>Genome analysis of Parmales, a sister group of diatoms, reveals the evolutionary specialization of diatoms from phago-mixotrophs to photoautotrophs.</title>
        <authorList>
            <person name="Ban H."/>
            <person name="Sato S."/>
            <person name="Yoshikawa S."/>
            <person name="Kazumasa Y."/>
            <person name="Nakamura Y."/>
            <person name="Ichinomiya M."/>
            <person name="Saitoh K."/>
            <person name="Sato N."/>
            <person name="Blanc-Mathieu R."/>
            <person name="Endo H."/>
            <person name="Kuwata A."/>
            <person name="Ogata H."/>
        </authorList>
    </citation>
    <scope>NUCLEOTIDE SEQUENCE</scope>
</reference>
<proteinExistence type="predicted"/>
<keyword evidence="4" id="KW-1185">Reference proteome</keyword>
<feature type="compositionally biased region" description="Basic and acidic residues" evidence="1">
    <location>
        <begin position="300"/>
        <end position="327"/>
    </location>
</feature>
<feature type="compositionally biased region" description="Low complexity" evidence="1">
    <location>
        <begin position="336"/>
        <end position="345"/>
    </location>
</feature>
<name>A0A9W7EA77_9STRA</name>
<feature type="compositionally biased region" description="Acidic residues" evidence="1">
    <location>
        <begin position="240"/>
        <end position="251"/>
    </location>
</feature>
<feature type="compositionally biased region" description="Acidic residues" evidence="1">
    <location>
        <begin position="277"/>
        <end position="293"/>
    </location>
</feature>
<gene>
    <name evidence="3" type="ORF">TrRE_jg5030</name>
</gene>
<dbReference type="AlphaFoldDB" id="A0A9W7EA77"/>
<evidence type="ECO:0000256" key="1">
    <source>
        <dbReference type="SAM" id="MobiDB-lite"/>
    </source>
</evidence>
<evidence type="ECO:0000256" key="2">
    <source>
        <dbReference type="SAM" id="Phobius"/>
    </source>
</evidence>
<organism evidence="3 4">
    <name type="scientific">Triparma retinervis</name>
    <dbReference type="NCBI Taxonomy" id="2557542"/>
    <lineage>
        <taxon>Eukaryota</taxon>
        <taxon>Sar</taxon>
        <taxon>Stramenopiles</taxon>
        <taxon>Ochrophyta</taxon>
        <taxon>Bolidophyceae</taxon>
        <taxon>Parmales</taxon>
        <taxon>Triparmaceae</taxon>
        <taxon>Triparma</taxon>
    </lineage>
</organism>
<comment type="caution">
    <text evidence="3">The sequence shown here is derived from an EMBL/GenBank/DDBJ whole genome shotgun (WGS) entry which is preliminary data.</text>
</comment>
<evidence type="ECO:0000313" key="3">
    <source>
        <dbReference type="EMBL" id="GMH71223.1"/>
    </source>
</evidence>
<feature type="region of interest" description="Disordered" evidence="1">
    <location>
        <begin position="240"/>
        <end position="357"/>
    </location>
</feature>
<dbReference type="Proteomes" id="UP001165082">
    <property type="component" value="Unassembled WGS sequence"/>
</dbReference>
<sequence length="436" mass="47298">MITMILSAFTADVNPETSGSPHFDTSDLDRMIPCPLTLTQASQAYAHLMSSPPSTCESWSSEFLKAFKETETITPVYDGCTEFDKMKAGVELLHMAEHLVDSIPSDCEIQEIPELKDNGYDTVDSIVACMSLAFPQAILGLIEKGDTPLSSVDYCEGIAVEGQQAEEVLVVDNMFVSDLCFISGVRACSALMDDLESEGFVDEIEDYVDNVVASSDEMAIEEEEAEKISNLDDEIKMDEEELAEGEGEGEQVDGGQGSHDNDSSVEQDNGSSVDSSVEQDDGSSVDSSVDQEDSSVGQDGAEHDHAEHDHTEHDVNDDHHNDNKDPNTGDIADIDSSSSSSSSSSNKPPNPDNVEEDYEETLDSWKIFAYCVAIFSVALLLTVVYYLNFTGRLGNKGDRSGAHRQIPMTLSDDELDLELTEAKSTGLDQFGGRGVI</sequence>